<dbReference type="RefSeq" id="XP_044562778.1">
    <property type="nucleotide sequence ID" value="XM_044705790.1"/>
</dbReference>
<gene>
    <name evidence="7" type="ORF">FDP41_002580</name>
</gene>
<feature type="region of interest" description="Disordered" evidence="6">
    <location>
        <begin position="1"/>
        <end position="44"/>
    </location>
</feature>
<dbReference type="Gene3D" id="1.10.230.10">
    <property type="entry name" value="Cytochrome P450-Terp, domain 2"/>
    <property type="match status" value="1"/>
</dbReference>
<sequence length="539" mass="61887">MSQQSSSCSSPMNLSNNSNNNLSCDQDQKSSSNNQKNTLTVTDNRTGKSFEIPIEDGYFINSTHFKKMVVDGEDKNGIMCFDPSFMNTAVADSKICFIDGEKGELRYRGYRIEELAEKSTFLEVAYLLIYGELPTQSQYKDWCSKITTHTFIHENLVSMLKTFRYDAHPMGILISGLSALGTFYAEANPALVGTDVYKDENKRNKQIFRLLGKVPTIAACAYRHRIGRPYNTPVNHLSYTENFLYMLDRLSEPNYRPHPRLAKALDVLFILHADHELNCSTAAMRHVGSSLVDPYTAVSASAAALYGPLHGGANEAVLHMLEEIAKPENVPQFLQDVKNKKRKLMGFGHRVYKNYDPRAKILKGVAKEVFEICGKSGLWVIAEELEKQALQDEYFVSRKLFPNIDFYSGLIYQALGFPTDMFPVLFTIPRVAGWLAHWREMILDPNLKIFRPRQKYTGYDLREYVSIEKREPESPYVHSYFSQYSTRRMVTDQYWNSLRAEEDVFDQQPQQPKRSSSDMEDNDLRRDKMDFVAERDECD</sequence>
<dbReference type="SUPFAM" id="SSF48256">
    <property type="entry name" value="Citrate synthase"/>
    <property type="match status" value="1"/>
</dbReference>
<accession>A0A6A5BXJ2</accession>
<evidence type="ECO:0000313" key="8">
    <source>
        <dbReference type="Proteomes" id="UP000444721"/>
    </source>
</evidence>
<dbReference type="FunFam" id="1.10.580.10:FF:000005">
    <property type="entry name" value="Citrate synthase"/>
    <property type="match status" value="1"/>
</dbReference>
<evidence type="ECO:0000256" key="3">
    <source>
        <dbReference type="ARBA" id="ARBA00022532"/>
    </source>
</evidence>
<dbReference type="GO" id="GO:0032787">
    <property type="term" value="P:monocarboxylic acid metabolic process"/>
    <property type="evidence" value="ECO:0007669"/>
    <property type="project" value="UniProtKB-ARBA"/>
</dbReference>
<dbReference type="OMA" id="HWRQQML"/>
<evidence type="ECO:0000256" key="5">
    <source>
        <dbReference type="RuleBase" id="RU000441"/>
    </source>
</evidence>
<dbReference type="PROSITE" id="PS00480">
    <property type="entry name" value="CITRATE_SYNTHASE"/>
    <property type="match status" value="1"/>
</dbReference>
<evidence type="ECO:0000256" key="6">
    <source>
        <dbReference type="SAM" id="MobiDB-lite"/>
    </source>
</evidence>
<feature type="compositionally biased region" description="Low complexity" evidence="6">
    <location>
        <begin position="1"/>
        <end position="24"/>
    </location>
</feature>
<protein>
    <recommendedName>
        <fullName evidence="5">Citrate synthase</fullName>
    </recommendedName>
</protein>
<dbReference type="InterPro" id="IPR010953">
    <property type="entry name" value="Citrate_synthase_typ-I"/>
</dbReference>
<dbReference type="PANTHER" id="PTHR42871">
    <property type="entry name" value="CITRATE SYNTHASE"/>
    <property type="match status" value="1"/>
</dbReference>
<dbReference type="Pfam" id="PF00285">
    <property type="entry name" value="Citrate_synt"/>
    <property type="match status" value="1"/>
</dbReference>
<dbReference type="VEuPathDB" id="AmoebaDB:NfTy_058060"/>
<dbReference type="AlphaFoldDB" id="A0A6A5BXJ2"/>
<name>A0A6A5BXJ2_NAEFO</name>
<dbReference type="NCBIfam" id="NF004126">
    <property type="entry name" value="PRK05614.1"/>
    <property type="match status" value="1"/>
</dbReference>
<dbReference type="InterPro" id="IPR036969">
    <property type="entry name" value="Citrate_synthase_sf"/>
</dbReference>
<dbReference type="GeneID" id="68109798"/>
<dbReference type="InterPro" id="IPR002020">
    <property type="entry name" value="Citrate_synthase"/>
</dbReference>
<evidence type="ECO:0000256" key="2">
    <source>
        <dbReference type="ARBA" id="ARBA00010566"/>
    </source>
</evidence>
<evidence type="ECO:0000313" key="7">
    <source>
        <dbReference type="EMBL" id="KAF0978065.1"/>
    </source>
</evidence>
<dbReference type="UniPathway" id="UPA00223">
    <property type="reaction ID" value="UER00717"/>
</dbReference>
<dbReference type="PRINTS" id="PR00143">
    <property type="entry name" value="CITRTSNTHASE"/>
</dbReference>
<dbReference type="EMBL" id="VFQX01000030">
    <property type="protein sequence ID" value="KAF0978065.1"/>
    <property type="molecule type" value="Genomic_DNA"/>
</dbReference>
<evidence type="ECO:0000256" key="4">
    <source>
        <dbReference type="ARBA" id="ARBA00022679"/>
    </source>
</evidence>
<dbReference type="InterPro" id="IPR019810">
    <property type="entry name" value="Citrate_synthase_AS"/>
</dbReference>
<keyword evidence="4 5" id="KW-0808">Transferase</keyword>
<evidence type="ECO:0000256" key="1">
    <source>
        <dbReference type="ARBA" id="ARBA00004751"/>
    </source>
</evidence>
<dbReference type="InterPro" id="IPR016142">
    <property type="entry name" value="Citrate_synth-like_lrg_a-sub"/>
</dbReference>
<dbReference type="FunFam" id="1.10.230.10:FF:000002">
    <property type="entry name" value="Citrate synthase"/>
    <property type="match status" value="1"/>
</dbReference>
<comment type="caution">
    <text evidence="7">The sequence shown here is derived from an EMBL/GenBank/DDBJ whole genome shotgun (WGS) entry which is preliminary data.</text>
</comment>
<dbReference type="Proteomes" id="UP000444721">
    <property type="component" value="Unassembled WGS sequence"/>
</dbReference>
<dbReference type="GO" id="GO:0006099">
    <property type="term" value="P:tricarboxylic acid cycle"/>
    <property type="evidence" value="ECO:0007669"/>
    <property type="project" value="UniProtKB-UniPathway"/>
</dbReference>
<dbReference type="PANTHER" id="PTHR42871:SF1">
    <property type="entry name" value="CITRATE SYNTHASE"/>
    <property type="match status" value="1"/>
</dbReference>
<dbReference type="GO" id="GO:0005737">
    <property type="term" value="C:cytoplasm"/>
    <property type="evidence" value="ECO:0007669"/>
    <property type="project" value="InterPro"/>
</dbReference>
<keyword evidence="8" id="KW-1185">Reference proteome</keyword>
<comment type="pathway">
    <text evidence="1">Carbohydrate metabolism; tricarboxylic acid cycle; isocitrate from oxaloacetate: step 1/2.</text>
</comment>
<feature type="compositionally biased region" description="Basic and acidic residues" evidence="6">
    <location>
        <begin position="522"/>
        <end position="539"/>
    </location>
</feature>
<reference evidence="7 8" key="1">
    <citation type="journal article" date="2019" name="Sci. Rep.">
        <title>Nanopore sequencing improves the draft genome of the human pathogenic amoeba Naegleria fowleri.</title>
        <authorList>
            <person name="Liechti N."/>
            <person name="Schurch N."/>
            <person name="Bruggmann R."/>
            <person name="Wittwer M."/>
        </authorList>
    </citation>
    <scope>NUCLEOTIDE SEQUENCE [LARGE SCALE GENOMIC DNA]</scope>
    <source>
        <strain evidence="7 8">ATCC 30894</strain>
    </source>
</reference>
<organism evidence="7 8">
    <name type="scientific">Naegleria fowleri</name>
    <name type="common">Brain eating amoeba</name>
    <dbReference type="NCBI Taxonomy" id="5763"/>
    <lineage>
        <taxon>Eukaryota</taxon>
        <taxon>Discoba</taxon>
        <taxon>Heterolobosea</taxon>
        <taxon>Tetramitia</taxon>
        <taxon>Eutetramitia</taxon>
        <taxon>Vahlkampfiidae</taxon>
        <taxon>Naegleria</taxon>
    </lineage>
</organism>
<dbReference type="Gene3D" id="1.10.580.10">
    <property type="entry name" value="Citrate Synthase, domain 1"/>
    <property type="match status" value="1"/>
</dbReference>
<dbReference type="VEuPathDB" id="AmoebaDB:FDP41_002580"/>
<feature type="region of interest" description="Disordered" evidence="6">
    <location>
        <begin position="501"/>
        <end position="539"/>
    </location>
</feature>
<dbReference type="InterPro" id="IPR016143">
    <property type="entry name" value="Citrate_synth-like_sm_a-sub"/>
</dbReference>
<keyword evidence="3" id="KW-0816">Tricarboxylic acid cycle</keyword>
<comment type="similarity">
    <text evidence="2 5">Belongs to the citrate synthase family.</text>
</comment>
<dbReference type="NCBIfam" id="TIGR01798">
    <property type="entry name" value="cit_synth_I"/>
    <property type="match status" value="1"/>
</dbReference>
<dbReference type="GO" id="GO:0046912">
    <property type="term" value="F:acyltransferase activity, acyl groups converted into alkyl on transfer"/>
    <property type="evidence" value="ECO:0007669"/>
    <property type="project" value="InterPro"/>
</dbReference>
<dbReference type="OrthoDB" id="435022at2759"/>
<dbReference type="VEuPathDB" id="AmoebaDB:NF0123360"/>
<proteinExistence type="inferred from homology"/>
<feature type="compositionally biased region" description="Polar residues" evidence="6">
    <location>
        <begin position="29"/>
        <end position="44"/>
    </location>
</feature>